<dbReference type="EMBL" id="CAICTM010001296">
    <property type="protein sequence ID" value="CAB9522403.1"/>
    <property type="molecule type" value="Genomic_DNA"/>
</dbReference>
<feature type="domain" description="PPM-type phosphatase" evidence="2">
    <location>
        <begin position="61"/>
        <end position="426"/>
    </location>
</feature>
<dbReference type="SMART" id="SM00332">
    <property type="entry name" value="PP2Cc"/>
    <property type="match status" value="1"/>
</dbReference>
<evidence type="ECO:0000259" key="2">
    <source>
        <dbReference type="PROSITE" id="PS51746"/>
    </source>
</evidence>
<accession>A0A9N8HTP7</accession>
<evidence type="ECO:0000313" key="4">
    <source>
        <dbReference type="Proteomes" id="UP001153069"/>
    </source>
</evidence>
<dbReference type="PROSITE" id="PS51746">
    <property type="entry name" value="PPM_2"/>
    <property type="match status" value="1"/>
</dbReference>
<dbReference type="SUPFAM" id="SSF81606">
    <property type="entry name" value="PP2C-like"/>
    <property type="match status" value="1"/>
</dbReference>
<dbReference type="InterPro" id="IPR015655">
    <property type="entry name" value="PP2C"/>
</dbReference>
<sequence length="430" mass="46841">MPVSVEKKTVKVKAKSRSSDKEKLREIEAELIDYGDSQVGNVIISAAAATFLLKGEDRHQVISLTEDETFRTCQKKLRCEPRMAAFVGVFDGHDTDMASEYCSKGMVPHILSELTGQSVQRGSQMWNIMGPDRANAPLAFDTIDDPTHSDMEIPFIAAFQKAHERFANKMDPPTFDDLSKLGGTPIKVAPPTSLNPMQWMATSPEPQRGGTTACVMSVFTELGEDQPTVVVANTGDSRLITDDASGTHRYRQVTTDHRPSNPAEKKRLTEAVARGETTLHRSAEHRDARIFPGGLAVSRTIGDITSSKSVICTPEVVNVPLKIGIEDGMERTQRFVVATDGLWDVVENEAVGKAASRNSKNATVKRRKSSDGVSRSKSPVRRTGSVTSSAKEAKRTSPKEAAMKILQICLDAGGSRDDITICVVDVTRAL</sequence>
<organism evidence="3 4">
    <name type="scientific">Seminavis robusta</name>
    <dbReference type="NCBI Taxonomy" id="568900"/>
    <lineage>
        <taxon>Eukaryota</taxon>
        <taxon>Sar</taxon>
        <taxon>Stramenopiles</taxon>
        <taxon>Ochrophyta</taxon>
        <taxon>Bacillariophyta</taxon>
        <taxon>Bacillariophyceae</taxon>
        <taxon>Bacillariophycidae</taxon>
        <taxon>Naviculales</taxon>
        <taxon>Naviculaceae</taxon>
        <taxon>Seminavis</taxon>
    </lineage>
</organism>
<evidence type="ECO:0000313" key="3">
    <source>
        <dbReference type="EMBL" id="CAB9522403.1"/>
    </source>
</evidence>
<gene>
    <name evidence="3" type="ORF">SEMRO_1298_G260620.1</name>
</gene>
<dbReference type="GO" id="GO:0004722">
    <property type="term" value="F:protein serine/threonine phosphatase activity"/>
    <property type="evidence" value="ECO:0007669"/>
    <property type="project" value="InterPro"/>
</dbReference>
<dbReference type="OrthoDB" id="10264738at2759"/>
<dbReference type="InterPro" id="IPR001932">
    <property type="entry name" value="PPM-type_phosphatase-like_dom"/>
</dbReference>
<comment type="caution">
    <text evidence="3">The sequence shown here is derived from an EMBL/GenBank/DDBJ whole genome shotgun (WGS) entry which is preliminary data.</text>
</comment>
<evidence type="ECO:0000256" key="1">
    <source>
        <dbReference type="SAM" id="MobiDB-lite"/>
    </source>
</evidence>
<dbReference type="CDD" id="cd00143">
    <property type="entry name" value="PP2Cc"/>
    <property type="match status" value="1"/>
</dbReference>
<dbReference type="PANTHER" id="PTHR47992">
    <property type="entry name" value="PROTEIN PHOSPHATASE"/>
    <property type="match status" value="1"/>
</dbReference>
<dbReference type="Pfam" id="PF00481">
    <property type="entry name" value="PP2C"/>
    <property type="match status" value="1"/>
</dbReference>
<keyword evidence="4" id="KW-1185">Reference proteome</keyword>
<dbReference type="Proteomes" id="UP001153069">
    <property type="component" value="Unassembled WGS sequence"/>
</dbReference>
<dbReference type="Gene3D" id="3.60.40.10">
    <property type="entry name" value="PPM-type phosphatase domain"/>
    <property type="match status" value="1"/>
</dbReference>
<reference evidence="3" key="1">
    <citation type="submission" date="2020-06" db="EMBL/GenBank/DDBJ databases">
        <authorList>
            <consortium name="Plant Systems Biology data submission"/>
        </authorList>
    </citation>
    <scope>NUCLEOTIDE SEQUENCE</scope>
    <source>
        <strain evidence="3">D6</strain>
    </source>
</reference>
<proteinExistence type="predicted"/>
<protein>
    <submittedName>
        <fullName evidence="3">Protein phosphatase 2C 3</fullName>
    </submittedName>
</protein>
<feature type="region of interest" description="Disordered" evidence="1">
    <location>
        <begin position="354"/>
        <end position="397"/>
    </location>
</feature>
<dbReference type="InterPro" id="IPR036457">
    <property type="entry name" value="PPM-type-like_dom_sf"/>
</dbReference>
<dbReference type="AlphaFoldDB" id="A0A9N8HTP7"/>
<name>A0A9N8HTP7_9STRA</name>